<dbReference type="AlphaFoldDB" id="A0A7R7GW55"/>
<accession>A0A7R7GW55</accession>
<sequence length="73" mass="8330">MHPKERGVQKQIIQHDLIESAARPRLILGADRLADFRDRRLGDRGLIAERFGKGGLDIPHGQWTIPGFVHTFF</sequence>
<name>A0A7R7GW55_9MYCO</name>
<gene>
    <name evidence="1" type="ORF">MHEC_28340</name>
</gene>
<evidence type="ECO:0000313" key="2">
    <source>
        <dbReference type="Proteomes" id="UP000595446"/>
    </source>
</evidence>
<evidence type="ECO:0000313" key="1">
    <source>
        <dbReference type="EMBL" id="BCO36401.1"/>
    </source>
</evidence>
<dbReference type="Proteomes" id="UP000595446">
    <property type="component" value="Chromosome"/>
</dbReference>
<organism evidence="1 2">
    <name type="scientific">Mycobacterium heckeshornense</name>
    <dbReference type="NCBI Taxonomy" id="110505"/>
    <lineage>
        <taxon>Bacteria</taxon>
        <taxon>Bacillati</taxon>
        <taxon>Actinomycetota</taxon>
        <taxon>Actinomycetes</taxon>
        <taxon>Mycobacteriales</taxon>
        <taxon>Mycobacteriaceae</taxon>
        <taxon>Mycobacterium</taxon>
    </lineage>
</organism>
<keyword evidence="2" id="KW-1185">Reference proteome</keyword>
<dbReference type="EMBL" id="AP024237">
    <property type="protein sequence ID" value="BCO36401.1"/>
    <property type="molecule type" value="Genomic_DNA"/>
</dbReference>
<protein>
    <submittedName>
        <fullName evidence="1">Uncharacterized protein</fullName>
    </submittedName>
</protein>
<reference evidence="1 2" key="1">
    <citation type="submission" date="2020-12" db="EMBL/GenBank/DDBJ databases">
        <title>Complete genome sequence of Mycobacterium heckeshornense JCM 15655T, closely related to a pathogenic non-tuberculous mycobacterial species Mycobacterium xenopi.</title>
        <authorList>
            <person name="Yoshida M."/>
            <person name="Fukano H."/>
            <person name="Asakura T."/>
            <person name="Suzuki M."/>
            <person name="Hoshino Y."/>
        </authorList>
    </citation>
    <scope>NUCLEOTIDE SEQUENCE [LARGE SCALE GENOMIC DNA]</scope>
    <source>
        <strain evidence="1 2">JCM 15655</strain>
    </source>
</reference>
<proteinExistence type="predicted"/>